<dbReference type="PROSITE" id="PS50977">
    <property type="entry name" value="HTH_TETR_2"/>
    <property type="match status" value="1"/>
</dbReference>
<reference evidence="6" key="1">
    <citation type="submission" date="2023-07" db="EMBL/GenBank/DDBJ databases">
        <title>30 novel species of actinomycetes from the DSMZ collection.</title>
        <authorList>
            <person name="Nouioui I."/>
        </authorList>
    </citation>
    <scope>NUCLEOTIDE SEQUENCE [LARGE SCALE GENOMIC DNA]</scope>
    <source>
        <strain evidence="6">DSM 44917</strain>
    </source>
</reference>
<protein>
    <submittedName>
        <fullName evidence="5">TetR/AcrR family transcriptional regulator</fullName>
    </submittedName>
</protein>
<dbReference type="InterPro" id="IPR050109">
    <property type="entry name" value="HTH-type_TetR-like_transc_reg"/>
</dbReference>
<dbReference type="PRINTS" id="PR00455">
    <property type="entry name" value="HTHTETR"/>
</dbReference>
<dbReference type="RefSeq" id="WP_311629109.1">
    <property type="nucleotide sequence ID" value="NZ_JAVREN010000004.1"/>
</dbReference>
<dbReference type="Gene3D" id="1.10.357.10">
    <property type="entry name" value="Tetracycline Repressor, domain 2"/>
    <property type="match status" value="1"/>
</dbReference>
<dbReference type="PANTHER" id="PTHR30055:SF226">
    <property type="entry name" value="HTH-TYPE TRANSCRIPTIONAL REGULATOR PKSA"/>
    <property type="match status" value="1"/>
</dbReference>
<accession>A0ABU2L3Q0</accession>
<organism evidence="5 6">
    <name type="scientific">Streptomyces boetiae</name>
    <dbReference type="NCBI Taxonomy" id="3075541"/>
    <lineage>
        <taxon>Bacteria</taxon>
        <taxon>Bacillati</taxon>
        <taxon>Actinomycetota</taxon>
        <taxon>Actinomycetes</taxon>
        <taxon>Kitasatosporales</taxon>
        <taxon>Streptomycetaceae</taxon>
        <taxon>Streptomyces</taxon>
    </lineage>
</organism>
<keyword evidence="6" id="KW-1185">Reference proteome</keyword>
<dbReference type="Proteomes" id="UP001183388">
    <property type="component" value="Unassembled WGS sequence"/>
</dbReference>
<sequence length="230" mass="24746">MSPRTPRPADRDGPAGRHGRTYRGATQRERQQERRARLIDAAVEVFGTAGYRAGTVDRICAEAGLTKRYFYESFADSEALLLAVYQRVSDDLRARVLAGAESAGPGVEDLVRAALDTLFRAIEADPRLARIAFVEVLSVSPVVDHAYRTVNTALVEEILRLTGPAFDGRELSGAHPQLLATGLLGAIVFIAHQWILSGLDHPAETVVTSAHALVMAVVTGAALPLEAPRA</sequence>
<evidence type="ECO:0000256" key="2">
    <source>
        <dbReference type="PROSITE-ProRule" id="PRU00335"/>
    </source>
</evidence>
<feature type="region of interest" description="Disordered" evidence="3">
    <location>
        <begin position="1"/>
        <end position="31"/>
    </location>
</feature>
<comment type="caution">
    <text evidence="5">The sequence shown here is derived from an EMBL/GenBank/DDBJ whole genome shotgun (WGS) entry which is preliminary data.</text>
</comment>
<gene>
    <name evidence="5" type="ORF">RM780_04325</name>
</gene>
<evidence type="ECO:0000256" key="1">
    <source>
        <dbReference type="ARBA" id="ARBA00023125"/>
    </source>
</evidence>
<dbReference type="InterPro" id="IPR009057">
    <property type="entry name" value="Homeodomain-like_sf"/>
</dbReference>
<dbReference type="PANTHER" id="PTHR30055">
    <property type="entry name" value="HTH-TYPE TRANSCRIPTIONAL REGULATOR RUTR"/>
    <property type="match status" value="1"/>
</dbReference>
<evidence type="ECO:0000256" key="3">
    <source>
        <dbReference type="SAM" id="MobiDB-lite"/>
    </source>
</evidence>
<evidence type="ECO:0000313" key="6">
    <source>
        <dbReference type="Proteomes" id="UP001183388"/>
    </source>
</evidence>
<evidence type="ECO:0000313" key="5">
    <source>
        <dbReference type="EMBL" id="MDT0306189.1"/>
    </source>
</evidence>
<keyword evidence="1 2" id="KW-0238">DNA-binding</keyword>
<name>A0ABU2L3Q0_9ACTN</name>
<feature type="DNA-binding region" description="H-T-H motif" evidence="2">
    <location>
        <begin position="55"/>
        <end position="74"/>
    </location>
</feature>
<dbReference type="Pfam" id="PF00440">
    <property type="entry name" value="TetR_N"/>
    <property type="match status" value="1"/>
</dbReference>
<dbReference type="InterPro" id="IPR036271">
    <property type="entry name" value="Tet_transcr_reg_TetR-rel_C_sf"/>
</dbReference>
<proteinExistence type="predicted"/>
<dbReference type="SUPFAM" id="SSF46689">
    <property type="entry name" value="Homeodomain-like"/>
    <property type="match status" value="1"/>
</dbReference>
<evidence type="ECO:0000259" key="4">
    <source>
        <dbReference type="PROSITE" id="PS50977"/>
    </source>
</evidence>
<feature type="domain" description="HTH tetR-type" evidence="4">
    <location>
        <begin position="32"/>
        <end position="92"/>
    </location>
</feature>
<dbReference type="InterPro" id="IPR001647">
    <property type="entry name" value="HTH_TetR"/>
</dbReference>
<dbReference type="EMBL" id="JAVREN010000004">
    <property type="protein sequence ID" value="MDT0306189.1"/>
    <property type="molecule type" value="Genomic_DNA"/>
</dbReference>
<dbReference type="SUPFAM" id="SSF48498">
    <property type="entry name" value="Tetracyclin repressor-like, C-terminal domain"/>
    <property type="match status" value="1"/>
</dbReference>